<protein>
    <submittedName>
        <fullName evidence="2">Uncharacterized protein</fullName>
    </submittedName>
</protein>
<name>A0AAD2CW34_9STRA</name>
<proteinExistence type="predicted"/>
<dbReference type="EMBL" id="CAKOGP040001557">
    <property type="protein sequence ID" value="CAJ1945984.1"/>
    <property type="molecule type" value="Genomic_DNA"/>
</dbReference>
<evidence type="ECO:0000313" key="2">
    <source>
        <dbReference type="EMBL" id="CAJ1945984.1"/>
    </source>
</evidence>
<gene>
    <name evidence="2" type="ORF">CYCCA115_LOCUS10126</name>
</gene>
<dbReference type="AlphaFoldDB" id="A0AAD2CW34"/>
<evidence type="ECO:0000256" key="1">
    <source>
        <dbReference type="SAM" id="MobiDB-lite"/>
    </source>
</evidence>
<evidence type="ECO:0000313" key="3">
    <source>
        <dbReference type="Proteomes" id="UP001295423"/>
    </source>
</evidence>
<keyword evidence="3" id="KW-1185">Reference proteome</keyword>
<reference evidence="2" key="1">
    <citation type="submission" date="2023-08" db="EMBL/GenBank/DDBJ databases">
        <authorList>
            <person name="Audoor S."/>
            <person name="Bilcke G."/>
        </authorList>
    </citation>
    <scope>NUCLEOTIDE SEQUENCE</scope>
</reference>
<feature type="region of interest" description="Disordered" evidence="1">
    <location>
        <begin position="72"/>
        <end position="94"/>
    </location>
</feature>
<organism evidence="2 3">
    <name type="scientific">Cylindrotheca closterium</name>
    <dbReference type="NCBI Taxonomy" id="2856"/>
    <lineage>
        <taxon>Eukaryota</taxon>
        <taxon>Sar</taxon>
        <taxon>Stramenopiles</taxon>
        <taxon>Ochrophyta</taxon>
        <taxon>Bacillariophyta</taxon>
        <taxon>Bacillariophyceae</taxon>
        <taxon>Bacillariophycidae</taxon>
        <taxon>Bacillariales</taxon>
        <taxon>Bacillariaceae</taxon>
        <taxon>Cylindrotheca</taxon>
    </lineage>
</organism>
<comment type="caution">
    <text evidence="2">The sequence shown here is derived from an EMBL/GenBank/DDBJ whole genome shotgun (WGS) entry which is preliminary data.</text>
</comment>
<sequence>MAPSNDKQISRVGPMEEGVMLVSSAINDMVYGHCGPVCFMGDCDKQLNFEMAQETAAEYNVINVFNGMQQQTNSNLSSDSNLLDEESVASGASR</sequence>
<dbReference type="Proteomes" id="UP001295423">
    <property type="component" value="Unassembled WGS sequence"/>
</dbReference>
<accession>A0AAD2CW34</accession>